<proteinExistence type="predicted"/>
<reference evidence="3" key="1">
    <citation type="journal article" date="2019" name="Int. J. Syst. Evol. Microbiol.">
        <title>The Global Catalogue of Microorganisms (GCM) 10K type strain sequencing project: providing services to taxonomists for standard genome sequencing and annotation.</title>
        <authorList>
            <consortium name="The Broad Institute Genomics Platform"/>
            <consortium name="The Broad Institute Genome Sequencing Center for Infectious Disease"/>
            <person name="Wu L."/>
            <person name="Ma J."/>
        </authorList>
    </citation>
    <scope>NUCLEOTIDE SEQUENCE [LARGE SCALE GENOMIC DNA]</scope>
    <source>
        <strain evidence="3">TISTR 1827</strain>
    </source>
</reference>
<protein>
    <submittedName>
        <fullName evidence="2">Uncharacterized protein</fullName>
    </submittedName>
</protein>
<feature type="chain" id="PRO_5046637249" evidence="1">
    <location>
        <begin position="24"/>
        <end position="169"/>
    </location>
</feature>
<dbReference type="RefSeq" id="WP_379275100.1">
    <property type="nucleotide sequence ID" value="NZ_JBHUGT010000012.1"/>
</dbReference>
<name>A0ABW5QZI4_9BACL</name>
<keyword evidence="1" id="KW-0732">Signal</keyword>
<gene>
    <name evidence="2" type="ORF">ACFSW5_16210</name>
</gene>
<evidence type="ECO:0000313" key="2">
    <source>
        <dbReference type="EMBL" id="MFD2661799.1"/>
    </source>
</evidence>
<dbReference type="Proteomes" id="UP001597493">
    <property type="component" value="Unassembled WGS sequence"/>
</dbReference>
<accession>A0ABW5QZI4</accession>
<sequence length="169" mass="18744">MRKWVAGAIVAAACLTTAAFALAGGREYMPVRQTPDMKTGFIERVAAEDGRYVLTIDEIKWYEGEEAAKIFRERESDSGLDAPPDGYYIVNDDSALTELPIAADAQVVMQIYDKTGDITEAETAWDEPVSLETFVQQIKADNGLHLDDFPYHLAVKDGQIVKIVQQFIP</sequence>
<evidence type="ECO:0000256" key="1">
    <source>
        <dbReference type="SAM" id="SignalP"/>
    </source>
</evidence>
<dbReference type="EMBL" id="JBHUMY010000016">
    <property type="protein sequence ID" value="MFD2661799.1"/>
    <property type="molecule type" value="Genomic_DNA"/>
</dbReference>
<comment type="caution">
    <text evidence="2">The sequence shown here is derived from an EMBL/GenBank/DDBJ whole genome shotgun (WGS) entry which is preliminary data.</text>
</comment>
<keyword evidence="3" id="KW-1185">Reference proteome</keyword>
<feature type="signal peptide" evidence="1">
    <location>
        <begin position="1"/>
        <end position="23"/>
    </location>
</feature>
<organism evidence="2 3">
    <name type="scientific">Paenibacillus thailandensis</name>
    <dbReference type="NCBI Taxonomy" id="393250"/>
    <lineage>
        <taxon>Bacteria</taxon>
        <taxon>Bacillati</taxon>
        <taxon>Bacillota</taxon>
        <taxon>Bacilli</taxon>
        <taxon>Bacillales</taxon>
        <taxon>Paenibacillaceae</taxon>
        <taxon>Paenibacillus</taxon>
    </lineage>
</organism>
<evidence type="ECO:0000313" key="3">
    <source>
        <dbReference type="Proteomes" id="UP001597493"/>
    </source>
</evidence>